<reference evidence="2 3" key="1">
    <citation type="journal article" date="2010" name="Stand. Genomic Sci.">
        <title>Complete genome sequence of Ferrimonas balearica type strain (PAT).</title>
        <authorList>
            <person name="Nolan M."/>
            <person name="Sikorski J."/>
            <person name="Davenport K."/>
            <person name="Lucas S."/>
            <person name="Glavina Del Rio T."/>
            <person name="Tice H."/>
            <person name="Cheng J."/>
            <person name="Goodwin L."/>
            <person name="Pitluck S."/>
            <person name="Liolios K."/>
            <person name="Ivanova N."/>
            <person name="Mavromatis K."/>
            <person name="Ovchinnikova G."/>
            <person name="Pati A."/>
            <person name="Chen A."/>
            <person name="Palaniappan K."/>
            <person name="Land M."/>
            <person name="Hauser L."/>
            <person name="Chang Y."/>
            <person name="Jeffries C."/>
            <person name="Tapia R."/>
            <person name="Brettin T."/>
            <person name="Detter J."/>
            <person name="Han C."/>
            <person name="Yasawong M."/>
            <person name="Rohde M."/>
            <person name="Tindall B."/>
            <person name="Goker M."/>
            <person name="Woyke T."/>
            <person name="Bristow J."/>
            <person name="Eisen J."/>
            <person name="Markowitz V."/>
            <person name="Hugenholtz P."/>
            <person name="Kyrpides N."/>
            <person name="Klenk H."/>
            <person name="Lapidus A."/>
        </authorList>
    </citation>
    <scope>NUCLEOTIDE SEQUENCE [LARGE SCALE GENOMIC DNA]</scope>
    <source>
        <strain evidence="3">DSM 9799 / CCM 4581 / KCTC 23876 / PAT</strain>
    </source>
</reference>
<gene>
    <name evidence="2" type="ordered locus">Fbal_1464</name>
</gene>
<keyword evidence="1" id="KW-0812">Transmembrane</keyword>
<keyword evidence="1" id="KW-1133">Transmembrane helix</keyword>
<dbReference type="KEGG" id="fbl:Fbal_1464"/>
<accession>E1SNI4</accession>
<feature type="transmembrane region" description="Helical" evidence="1">
    <location>
        <begin position="55"/>
        <end position="73"/>
    </location>
</feature>
<feature type="transmembrane region" description="Helical" evidence="1">
    <location>
        <begin position="153"/>
        <end position="172"/>
    </location>
</feature>
<keyword evidence="3" id="KW-1185">Reference proteome</keyword>
<evidence type="ECO:0000313" key="2">
    <source>
        <dbReference type="EMBL" id="ADN75668.1"/>
    </source>
</evidence>
<protein>
    <submittedName>
        <fullName evidence="2">Uncharacterized protein</fullName>
    </submittedName>
</protein>
<dbReference type="AlphaFoldDB" id="E1SNI4"/>
<dbReference type="Proteomes" id="UP000006683">
    <property type="component" value="Chromosome"/>
</dbReference>
<evidence type="ECO:0000256" key="1">
    <source>
        <dbReference type="SAM" id="Phobius"/>
    </source>
</evidence>
<organism evidence="2 3">
    <name type="scientific">Ferrimonas balearica (strain DSM 9799 / CCM 4581 / KCTC 23876 / PAT)</name>
    <dbReference type="NCBI Taxonomy" id="550540"/>
    <lineage>
        <taxon>Bacteria</taxon>
        <taxon>Pseudomonadati</taxon>
        <taxon>Pseudomonadota</taxon>
        <taxon>Gammaproteobacteria</taxon>
        <taxon>Alteromonadales</taxon>
        <taxon>Ferrimonadaceae</taxon>
        <taxon>Ferrimonas</taxon>
    </lineage>
</organism>
<feature type="transmembrane region" description="Helical" evidence="1">
    <location>
        <begin position="124"/>
        <end position="147"/>
    </location>
</feature>
<sequence>MFTSRTRLPHFAWPASPVFQVGALVVVLFLVQWVPAEVWAAYPELAITQRFLCDVAPRILLLCLMLALVLHLLERSLYKHLQRGGAVRLPFSLSTGLFVVLFGCSKLLMLVQSRIDQFTRGQRLALLTIALSSAGGLSSLALSAVGYPLYQLLLANLLLTALMTLMMLPLMGGGRQDNLLLRPDNDTPFRTRCLAFLSGGSKLVVNMTLVISVMESLLQRYPLDSVSVNRLVWLPERFFTALGFSPEYTQALAYHWVVKNLVNRDMAMIGLAEEGWLFQMPTIEQFLVVTQFVSIVGVSTVLIIGLNIIAMFGRKGWPLFRLMPLAVVLSTLLPLVPVLLLTGWR</sequence>
<feature type="transmembrane region" description="Helical" evidence="1">
    <location>
        <begin position="322"/>
        <end position="344"/>
    </location>
</feature>
<feature type="transmembrane region" description="Helical" evidence="1">
    <location>
        <begin position="12"/>
        <end position="34"/>
    </location>
</feature>
<proteinExistence type="predicted"/>
<name>E1SNI4_FERBD</name>
<dbReference type="EMBL" id="CP002209">
    <property type="protein sequence ID" value="ADN75668.1"/>
    <property type="molecule type" value="Genomic_DNA"/>
</dbReference>
<evidence type="ECO:0000313" key="3">
    <source>
        <dbReference type="Proteomes" id="UP000006683"/>
    </source>
</evidence>
<feature type="transmembrane region" description="Helical" evidence="1">
    <location>
        <begin position="193"/>
        <end position="214"/>
    </location>
</feature>
<feature type="transmembrane region" description="Helical" evidence="1">
    <location>
        <begin position="93"/>
        <end position="112"/>
    </location>
</feature>
<dbReference type="HOGENOM" id="CLU_803505_0_0_6"/>
<keyword evidence="1" id="KW-0472">Membrane</keyword>
<feature type="transmembrane region" description="Helical" evidence="1">
    <location>
        <begin position="286"/>
        <end position="310"/>
    </location>
</feature>